<evidence type="ECO:0000313" key="1">
    <source>
        <dbReference type="Proteomes" id="UP000887579"/>
    </source>
</evidence>
<evidence type="ECO:0000313" key="2">
    <source>
        <dbReference type="WBParaSite" id="ES5_v2.g22195.t1"/>
    </source>
</evidence>
<proteinExistence type="predicted"/>
<dbReference type="WBParaSite" id="ES5_v2.g22195.t1">
    <property type="protein sequence ID" value="ES5_v2.g22195.t1"/>
    <property type="gene ID" value="ES5_v2.g22195"/>
</dbReference>
<organism evidence="1 2">
    <name type="scientific">Panagrolaimus sp. ES5</name>
    <dbReference type="NCBI Taxonomy" id="591445"/>
    <lineage>
        <taxon>Eukaryota</taxon>
        <taxon>Metazoa</taxon>
        <taxon>Ecdysozoa</taxon>
        <taxon>Nematoda</taxon>
        <taxon>Chromadorea</taxon>
        <taxon>Rhabditida</taxon>
        <taxon>Tylenchina</taxon>
        <taxon>Panagrolaimomorpha</taxon>
        <taxon>Panagrolaimoidea</taxon>
        <taxon>Panagrolaimidae</taxon>
        <taxon>Panagrolaimus</taxon>
    </lineage>
</organism>
<accession>A0AC34FXW4</accession>
<dbReference type="Proteomes" id="UP000887579">
    <property type="component" value="Unplaced"/>
</dbReference>
<protein>
    <submittedName>
        <fullName evidence="2">Uncharacterized protein</fullName>
    </submittedName>
</protein>
<sequence>MAPDVGFSIPSIPAAESAMQQSQIITNMFESSELTKTSRPLNNSLSLPLGSSSSTESRRELEAITRKNQISRGGALPPVPELSTPTSDIPVENPMTQSRLFQEFSNRQRIGFPQASSNNSMQSMPPPTMAMPQSTQMPQQQIGRLSYDPLMPSMPPQMPPQMLSDPYQMQYGPQQHQIQSRPVSTIMPAMPAMPSNPYDPMSRPQSMIGGGNNSYNQAYPPPPPQQPPSMNSMGPSSSSNSSLPVHFIPLCRYEDSQAIRAVSFHPSGN</sequence>
<reference evidence="2" key="1">
    <citation type="submission" date="2022-11" db="UniProtKB">
        <authorList>
            <consortium name="WormBaseParasite"/>
        </authorList>
    </citation>
    <scope>IDENTIFICATION</scope>
</reference>
<name>A0AC34FXW4_9BILA</name>